<protein>
    <submittedName>
        <fullName evidence="1">Uncharacterized protein</fullName>
    </submittedName>
</protein>
<accession>A0A0A9GUI6</accession>
<dbReference type="EMBL" id="GBRH01171670">
    <property type="protein sequence ID" value="JAE26226.1"/>
    <property type="molecule type" value="Transcribed_RNA"/>
</dbReference>
<proteinExistence type="predicted"/>
<reference evidence="1" key="2">
    <citation type="journal article" date="2015" name="Data Brief">
        <title>Shoot transcriptome of the giant reed, Arundo donax.</title>
        <authorList>
            <person name="Barrero R.A."/>
            <person name="Guerrero F.D."/>
            <person name="Moolhuijzen P."/>
            <person name="Goolsby J.A."/>
            <person name="Tidwell J."/>
            <person name="Bellgard S.E."/>
            <person name="Bellgard M.I."/>
        </authorList>
    </citation>
    <scope>NUCLEOTIDE SEQUENCE</scope>
    <source>
        <tissue evidence="1">Shoot tissue taken approximately 20 cm above the soil surface</tissue>
    </source>
</reference>
<organism evidence="1">
    <name type="scientific">Arundo donax</name>
    <name type="common">Giant reed</name>
    <name type="synonym">Donax arundinaceus</name>
    <dbReference type="NCBI Taxonomy" id="35708"/>
    <lineage>
        <taxon>Eukaryota</taxon>
        <taxon>Viridiplantae</taxon>
        <taxon>Streptophyta</taxon>
        <taxon>Embryophyta</taxon>
        <taxon>Tracheophyta</taxon>
        <taxon>Spermatophyta</taxon>
        <taxon>Magnoliopsida</taxon>
        <taxon>Liliopsida</taxon>
        <taxon>Poales</taxon>
        <taxon>Poaceae</taxon>
        <taxon>PACMAD clade</taxon>
        <taxon>Arundinoideae</taxon>
        <taxon>Arundineae</taxon>
        <taxon>Arundo</taxon>
    </lineage>
</organism>
<reference evidence="1" key="1">
    <citation type="submission" date="2014-09" db="EMBL/GenBank/DDBJ databases">
        <authorList>
            <person name="Magalhaes I.L.F."/>
            <person name="Oliveira U."/>
            <person name="Santos F.R."/>
            <person name="Vidigal T.H.D.A."/>
            <person name="Brescovit A.D."/>
            <person name="Santos A.J."/>
        </authorList>
    </citation>
    <scope>NUCLEOTIDE SEQUENCE</scope>
    <source>
        <tissue evidence="1">Shoot tissue taken approximately 20 cm above the soil surface</tissue>
    </source>
</reference>
<evidence type="ECO:0000313" key="1">
    <source>
        <dbReference type="EMBL" id="JAE26226.1"/>
    </source>
</evidence>
<name>A0A0A9GUI6_ARUDO</name>
<sequence length="37" mass="4480">MPCFYVKRVRPVKLLSSLYYMGTRAYATQFYLLHFIC</sequence>
<dbReference type="AlphaFoldDB" id="A0A0A9GUI6"/>